<organism evidence="1 2">
    <name type="scientific">Trichinella nativa</name>
    <dbReference type="NCBI Taxonomy" id="6335"/>
    <lineage>
        <taxon>Eukaryota</taxon>
        <taxon>Metazoa</taxon>
        <taxon>Ecdysozoa</taxon>
        <taxon>Nematoda</taxon>
        <taxon>Enoplea</taxon>
        <taxon>Dorylaimia</taxon>
        <taxon>Trichinellida</taxon>
        <taxon>Trichinellidae</taxon>
        <taxon>Trichinella</taxon>
    </lineage>
</organism>
<gene>
    <name evidence="1" type="ORF">D917_09066</name>
</gene>
<dbReference type="AlphaFoldDB" id="A0A1Y3EHM5"/>
<accession>A0A1Y3EHM5</accession>
<name>A0A1Y3EHM5_9BILA</name>
<comment type="caution">
    <text evidence="1">The sequence shown here is derived from an EMBL/GenBank/DDBJ whole genome shotgun (WGS) entry which is preliminary data.</text>
</comment>
<reference evidence="1 2" key="1">
    <citation type="submission" date="2015-04" db="EMBL/GenBank/DDBJ databases">
        <title>Draft genome of the roundworm Trichinella nativa.</title>
        <authorList>
            <person name="Mitreva M."/>
        </authorList>
    </citation>
    <scope>NUCLEOTIDE SEQUENCE [LARGE SCALE GENOMIC DNA]</scope>
    <source>
        <strain evidence="1 2">ISS45</strain>
    </source>
</reference>
<sequence>MNNNVAFLFFQASKRSTNSAKAEKVRNIIHSSCYTYTVNTQIVACRLATNTALRRLLFLKRSSTAIKRFGTFRSIPCSELSRSLPQADRQAGRQPELAQLPASRMFQSSKTAWL</sequence>
<evidence type="ECO:0000313" key="1">
    <source>
        <dbReference type="EMBL" id="OUC44485.1"/>
    </source>
</evidence>
<feature type="non-terminal residue" evidence="1">
    <location>
        <position position="114"/>
    </location>
</feature>
<dbReference type="EMBL" id="LVZM01012516">
    <property type="protein sequence ID" value="OUC44485.1"/>
    <property type="molecule type" value="Genomic_DNA"/>
</dbReference>
<protein>
    <submittedName>
        <fullName evidence="1">Uncharacterized protein</fullName>
    </submittedName>
</protein>
<dbReference type="Proteomes" id="UP000243006">
    <property type="component" value="Unassembled WGS sequence"/>
</dbReference>
<evidence type="ECO:0000313" key="2">
    <source>
        <dbReference type="Proteomes" id="UP000243006"/>
    </source>
</evidence>
<proteinExistence type="predicted"/>